<dbReference type="PRINTS" id="PR00039">
    <property type="entry name" value="HTHLYSR"/>
</dbReference>
<organism evidence="6">
    <name type="scientific">Thermodesulfatator atlanticus</name>
    <dbReference type="NCBI Taxonomy" id="501497"/>
    <lineage>
        <taxon>Bacteria</taxon>
        <taxon>Pseudomonadati</taxon>
        <taxon>Thermodesulfobacteriota</taxon>
        <taxon>Thermodesulfobacteria</taxon>
        <taxon>Thermodesulfobacteriales</taxon>
        <taxon>Thermodesulfatatoraceae</taxon>
        <taxon>Thermodesulfatator</taxon>
    </lineage>
</organism>
<dbReference type="EMBL" id="DROK01000299">
    <property type="protein sequence ID" value="HHI98186.1"/>
    <property type="molecule type" value="Genomic_DNA"/>
</dbReference>
<dbReference type="SUPFAM" id="SSF46785">
    <property type="entry name" value="Winged helix' DNA-binding domain"/>
    <property type="match status" value="1"/>
</dbReference>
<evidence type="ECO:0000256" key="3">
    <source>
        <dbReference type="ARBA" id="ARBA00023125"/>
    </source>
</evidence>
<dbReference type="NCBIfam" id="NF008095">
    <property type="entry name" value="PRK10837.1"/>
    <property type="match status" value="1"/>
</dbReference>
<feature type="domain" description="HTH lysR-type" evidence="5">
    <location>
        <begin position="3"/>
        <end position="60"/>
    </location>
</feature>
<dbReference type="PANTHER" id="PTHR30126">
    <property type="entry name" value="HTH-TYPE TRANSCRIPTIONAL REGULATOR"/>
    <property type="match status" value="1"/>
</dbReference>
<dbReference type="GO" id="GO:0003700">
    <property type="term" value="F:DNA-binding transcription factor activity"/>
    <property type="evidence" value="ECO:0007669"/>
    <property type="project" value="InterPro"/>
</dbReference>
<dbReference type="Pfam" id="PF03466">
    <property type="entry name" value="LysR_substrate"/>
    <property type="match status" value="1"/>
</dbReference>
<dbReference type="AlphaFoldDB" id="A0A7V5U3K3"/>
<dbReference type="Pfam" id="PF00126">
    <property type="entry name" value="HTH_1"/>
    <property type="match status" value="1"/>
</dbReference>
<evidence type="ECO:0000256" key="2">
    <source>
        <dbReference type="ARBA" id="ARBA00023015"/>
    </source>
</evidence>
<evidence type="ECO:0000259" key="5">
    <source>
        <dbReference type="PROSITE" id="PS50931"/>
    </source>
</evidence>
<dbReference type="InterPro" id="IPR000847">
    <property type="entry name" value="LysR_HTH_N"/>
</dbReference>
<sequence>MALTLRQLEIFLAVAETGHVTTAAKKVFLTQSAVSMAISEMENILNGPLFDRQGKKLVLNDRGRFLLPHAREIVNKVRNIELLLSEPEGELVGHLYVGASSTIGNYVLPYVISAFTQQHPKVYINLIVGNSRQIEQQVEEGALDLGFIEGLVHSNKIESKPWLTDRLNIIASPDHPLAEKKDLTVEDLAEARWIIREEGSGTAEIFKNAISKYLSNFEVFLELGHTEAIKKAVEAGMGLSCLSALTICREVENGWLKILHVPGLDITRQLLIIIRKDKLKTNLLREFLSFCDFIKNCCTASEICLTSPYKLLELLEYHQELRV</sequence>
<dbReference type="SUPFAM" id="SSF53850">
    <property type="entry name" value="Periplasmic binding protein-like II"/>
    <property type="match status" value="1"/>
</dbReference>
<keyword evidence="3" id="KW-0238">DNA-binding</keyword>
<evidence type="ECO:0000256" key="4">
    <source>
        <dbReference type="ARBA" id="ARBA00023163"/>
    </source>
</evidence>
<dbReference type="Proteomes" id="UP000886101">
    <property type="component" value="Unassembled WGS sequence"/>
</dbReference>
<reference evidence="6" key="1">
    <citation type="journal article" date="2020" name="mSystems">
        <title>Genome- and Community-Level Interaction Insights into Carbon Utilization and Element Cycling Functions of Hydrothermarchaeota in Hydrothermal Sediment.</title>
        <authorList>
            <person name="Zhou Z."/>
            <person name="Liu Y."/>
            <person name="Xu W."/>
            <person name="Pan J."/>
            <person name="Luo Z.H."/>
            <person name="Li M."/>
        </authorList>
    </citation>
    <scope>NUCLEOTIDE SEQUENCE [LARGE SCALE GENOMIC DNA]</scope>
    <source>
        <strain evidence="6">HyVt-533</strain>
    </source>
</reference>
<evidence type="ECO:0000256" key="1">
    <source>
        <dbReference type="ARBA" id="ARBA00009437"/>
    </source>
</evidence>
<dbReference type="PROSITE" id="PS50931">
    <property type="entry name" value="HTH_LYSR"/>
    <property type="match status" value="1"/>
</dbReference>
<keyword evidence="2" id="KW-0805">Transcription regulation</keyword>
<proteinExistence type="inferred from homology"/>
<dbReference type="InterPro" id="IPR005119">
    <property type="entry name" value="LysR_subst-bd"/>
</dbReference>
<gene>
    <name evidence="6" type="ORF">ENJ96_10125</name>
</gene>
<dbReference type="Gene3D" id="3.40.190.290">
    <property type="match status" value="1"/>
</dbReference>
<dbReference type="InterPro" id="IPR036388">
    <property type="entry name" value="WH-like_DNA-bd_sf"/>
</dbReference>
<dbReference type="InterPro" id="IPR036390">
    <property type="entry name" value="WH_DNA-bd_sf"/>
</dbReference>
<dbReference type="PANTHER" id="PTHR30126:SF91">
    <property type="entry name" value="LYSR FAMILY TRANSCRIPTIONAL REGULATOR"/>
    <property type="match status" value="1"/>
</dbReference>
<dbReference type="GO" id="GO:0000976">
    <property type="term" value="F:transcription cis-regulatory region binding"/>
    <property type="evidence" value="ECO:0007669"/>
    <property type="project" value="TreeGrafter"/>
</dbReference>
<protein>
    <submittedName>
        <fullName evidence="6">LysR family transcriptional regulator</fullName>
    </submittedName>
</protein>
<dbReference type="CDD" id="cd08420">
    <property type="entry name" value="PBP2_CysL_like"/>
    <property type="match status" value="1"/>
</dbReference>
<name>A0A7V5U3K3_9BACT</name>
<accession>A0A7V5U3K3</accession>
<dbReference type="FunFam" id="1.10.10.10:FF:000001">
    <property type="entry name" value="LysR family transcriptional regulator"/>
    <property type="match status" value="1"/>
</dbReference>
<dbReference type="Gene3D" id="1.10.10.10">
    <property type="entry name" value="Winged helix-like DNA-binding domain superfamily/Winged helix DNA-binding domain"/>
    <property type="match status" value="1"/>
</dbReference>
<evidence type="ECO:0000313" key="6">
    <source>
        <dbReference type="EMBL" id="HHI98186.1"/>
    </source>
</evidence>
<comment type="similarity">
    <text evidence="1">Belongs to the LysR transcriptional regulatory family.</text>
</comment>
<comment type="caution">
    <text evidence="6">The sequence shown here is derived from an EMBL/GenBank/DDBJ whole genome shotgun (WGS) entry which is preliminary data.</text>
</comment>
<keyword evidence="4" id="KW-0804">Transcription</keyword>